<accession>A0A255DW59</accession>
<evidence type="ECO:0000313" key="5">
    <source>
        <dbReference type="Proteomes" id="UP000216063"/>
    </source>
</evidence>
<feature type="domain" description="Phosphatidic acid phosphatase type 2/haloperoxidase" evidence="3">
    <location>
        <begin position="90"/>
        <end position="200"/>
    </location>
</feature>
<dbReference type="InterPro" id="IPR000326">
    <property type="entry name" value="PAP2/HPO"/>
</dbReference>
<gene>
    <name evidence="4" type="ORF">CG716_06930</name>
</gene>
<dbReference type="EMBL" id="NOZR01000004">
    <property type="protein sequence ID" value="OYN81252.1"/>
    <property type="molecule type" value="Genomic_DNA"/>
</dbReference>
<feature type="transmembrane region" description="Helical" evidence="2">
    <location>
        <begin position="157"/>
        <end position="177"/>
    </location>
</feature>
<feature type="transmembrane region" description="Helical" evidence="2">
    <location>
        <begin position="133"/>
        <end position="151"/>
    </location>
</feature>
<dbReference type="RefSeq" id="WP_094477761.1">
    <property type="nucleotide sequence ID" value="NZ_NOZR01000004.1"/>
</dbReference>
<comment type="caution">
    <text evidence="4">The sequence shown here is derived from an EMBL/GenBank/DDBJ whole genome shotgun (WGS) entry which is preliminary data.</text>
</comment>
<evidence type="ECO:0000259" key="3">
    <source>
        <dbReference type="SMART" id="SM00014"/>
    </source>
</evidence>
<keyword evidence="2" id="KW-0472">Membrane</keyword>
<dbReference type="Gene3D" id="1.20.144.10">
    <property type="entry name" value="Phosphatidic acid phosphatase type 2/haloperoxidase"/>
    <property type="match status" value="2"/>
</dbReference>
<dbReference type="PANTHER" id="PTHR14969">
    <property type="entry name" value="SPHINGOSINE-1-PHOSPHATE PHOSPHOHYDROLASE"/>
    <property type="match status" value="1"/>
</dbReference>
<evidence type="ECO:0000256" key="1">
    <source>
        <dbReference type="SAM" id="MobiDB-lite"/>
    </source>
</evidence>
<evidence type="ECO:0000313" key="4">
    <source>
        <dbReference type="EMBL" id="OYN81252.1"/>
    </source>
</evidence>
<dbReference type="InterPro" id="IPR036938">
    <property type="entry name" value="PAP2/HPO_sf"/>
</dbReference>
<feature type="transmembrane region" description="Helical" evidence="2">
    <location>
        <begin position="55"/>
        <end position="83"/>
    </location>
</feature>
<organism evidence="4 5">
    <name type="scientific">Mycolicibacterium sphagni</name>
    <dbReference type="NCBI Taxonomy" id="1786"/>
    <lineage>
        <taxon>Bacteria</taxon>
        <taxon>Bacillati</taxon>
        <taxon>Actinomycetota</taxon>
        <taxon>Actinomycetes</taxon>
        <taxon>Mycobacteriales</taxon>
        <taxon>Mycobacteriaceae</taxon>
        <taxon>Mycolicibacterium</taxon>
    </lineage>
</organism>
<feature type="transmembrane region" description="Helical" evidence="2">
    <location>
        <begin position="184"/>
        <end position="205"/>
    </location>
</feature>
<keyword evidence="5" id="KW-1185">Reference proteome</keyword>
<dbReference type="Pfam" id="PF01569">
    <property type="entry name" value="PAP2"/>
    <property type="match status" value="1"/>
</dbReference>
<name>A0A255DW59_9MYCO</name>
<reference evidence="4 5" key="1">
    <citation type="submission" date="2017-07" db="EMBL/GenBank/DDBJ databases">
        <title>The new phylogeny of genus Mycobacterium.</title>
        <authorList>
            <person name="Tortoli E."/>
            <person name="Trovato A."/>
            <person name="Cirillo D.M."/>
        </authorList>
    </citation>
    <scope>NUCLEOTIDE SEQUENCE [LARGE SCALE GENOMIC DNA]</scope>
    <source>
        <strain evidence="4 5">ATCC 33027</strain>
    </source>
</reference>
<protein>
    <recommendedName>
        <fullName evidence="3">Phosphatidic acid phosphatase type 2/haloperoxidase domain-containing protein</fullName>
    </recommendedName>
</protein>
<evidence type="ECO:0000256" key="2">
    <source>
        <dbReference type="SAM" id="Phobius"/>
    </source>
</evidence>
<feature type="region of interest" description="Disordered" evidence="1">
    <location>
        <begin position="222"/>
        <end position="244"/>
    </location>
</feature>
<dbReference type="AlphaFoldDB" id="A0A255DW59"/>
<sequence length="244" mass="26056">MSSMKYRLGLSSLVAASVFAVIWIGFASDWAWLSAIDNSLLRVTHDFGIKHPAWISFWVTVSALLGPPAFRFVAIPFIVVALVERRWRAACFLALTIGVSDDLSDAVKNISDRPRPPSALVAGTSTSFPSGHALSATVGVLALLTVCWSLIPKRLHTPSIVIGTVVVVTVGAARVLLNVHNPSDVVAGCALGYLYYLFCLAVVTLSPPWRAPLDQLALTRRRSRGAAPDREGSQNAASAPPSAK</sequence>
<keyword evidence="2" id="KW-0812">Transmembrane</keyword>
<proteinExistence type="predicted"/>
<dbReference type="OrthoDB" id="5289372at2"/>
<dbReference type="SMART" id="SM00014">
    <property type="entry name" value="acidPPc"/>
    <property type="match status" value="1"/>
</dbReference>
<keyword evidence="2" id="KW-1133">Transmembrane helix</keyword>
<dbReference type="PANTHER" id="PTHR14969:SF13">
    <property type="entry name" value="AT30094P"/>
    <property type="match status" value="1"/>
</dbReference>
<dbReference type="SUPFAM" id="SSF48317">
    <property type="entry name" value="Acid phosphatase/Vanadium-dependent haloperoxidase"/>
    <property type="match status" value="1"/>
</dbReference>
<dbReference type="Proteomes" id="UP000216063">
    <property type="component" value="Unassembled WGS sequence"/>
</dbReference>